<proteinExistence type="predicted"/>
<gene>
    <name evidence="1" type="ORF">MLE19_17460</name>
</gene>
<evidence type="ECO:0000313" key="1">
    <source>
        <dbReference type="EMBL" id="MCH4813125.1"/>
    </source>
</evidence>
<organism evidence="1 2">
    <name type="scientific">Vreelandella neptunia</name>
    <dbReference type="NCBI Taxonomy" id="115551"/>
    <lineage>
        <taxon>Bacteria</taxon>
        <taxon>Pseudomonadati</taxon>
        <taxon>Pseudomonadota</taxon>
        <taxon>Gammaproteobacteria</taxon>
        <taxon>Oceanospirillales</taxon>
        <taxon>Halomonadaceae</taxon>
        <taxon>Vreelandella</taxon>
    </lineage>
</organism>
<dbReference type="EMBL" id="JAKVTW010000016">
    <property type="protein sequence ID" value="MCH4813125.1"/>
    <property type="molecule type" value="Genomic_DNA"/>
</dbReference>
<accession>A0ABS9SAK3</accession>
<name>A0ABS9SAK3_9GAMM</name>
<evidence type="ECO:0000313" key="2">
    <source>
        <dbReference type="Proteomes" id="UP001320609"/>
    </source>
</evidence>
<keyword evidence="2" id="KW-1185">Reference proteome</keyword>
<comment type="caution">
    <text evidence="1">The sequence shown here is derived from an EMBL/GenBank/DDBJ whole genome shotgun (WGS) entry which is preliminary data.</text>
</comment>
<dbReference type="Proteomes" id="UP001320609">
    <property type="component" value="Unassembled WGS sequence"/>
</dbReference>
<reference evidence="1 2" key="1">
    <citation type="submission" date="2022-03" db="EMBL/GenBank/DDBJ databases">
        <title>Genomic signatures underlying metal tolerance in selected Arctic bacterial isolates.</title>
        <authorList>
            <person name="Thomas F.A."/>
            <person name="Venkatachalam S."/>
            <person name="Krishnan K.P."/>
        </authorList>
    </citation>
    <scope>NUCLEOTIDE SEQUENCE [LARGE SCALE GENOMIC DNA]</scope>
    <source>
        <strain evidence="1 2">HM116</strain>
    </source>
</reference>
<sequence length="122" mass="14136">MKNEIMKHSEFKKAVSLLQDDIMLIEAKGSLNNMQIIFNYKNEKMTAVQSIEHFDISFASDSNLYKRVEKMDDDEVGHFLELLSSAAYLEVSNEVMPKIGYLEDFMSIEMKIKFTPLMQEAI</sequence>
<dbReference type="RefSeq" id="WP_240719409.1">
    <property type="nucleotide sequence ID" value="NZ_JAKVTW010000016.1"/>
</dbReference>
<protein>
    <submittedName>
        <fullName evidence="1">Uncharacterized protein</fullName>
    </submittedName>
</protein>